<reference evidence="1 2" key="1">
    <citation type="submission" date="2024-07" db="EMBL/GenBank/DDBJ databases">
        <authorList>
            <person name="Akdeniz Z."/>
        </authorList>
    </citation>
    <scope>NUCLEOTIDE SEQUENCE [LARGE SCALE GENOMIC DNA]</scope>
</reference>
<evidence type="ECO:0000313" key="1">
    <source>
        <dbReference type="EMBL" id="CAL6038907.1"/>
    </source>
</evidence>
<accession>A0ABP1JI42</accession>
<organism evidence="1 2">
    <name type="scientific">Hexamita inflata</name>
    <dbReference type="NCBI Taxonomy" id="28002"/>
    <lineage>
        <taxon>Eukaryota</taxon>
        <taxon>Metamonada</taxon>
        <taxon>Diplomonadida</taxon>
        <taxon>Hexamitidae</taxon>
        <taxon>Hexamitinae</taxon>
        <taxon>Hexamita</taxon>
    </lineage>
</organism>
<dbReference type="Proteomes" id="UP001642409">
    <property type="component" value="Unassembled WGS sequence"/>
</dbReference>
<keyword evidence="2" id="KW-1185">Reference proteome</keyword>
<name>A0ABP1JI42_9EUKA</name>
<evidence type="ECO:0000313" key="2">
    <source>
        <dbReference type="Proteomes" id="UP001642409"/>
    </source>
</evidence>
<gene>
    <name evidence="1" type="ORF">HINF_LOCUS37596</name>
</gene>
<protein>
    <submittedName>
        <fullName evidence="1">Hypothetical_protein</fullName>
    </submittedName>
</protein>
<proteinExistence type="predicted"/>
<sequence>MLYYLLFYCNVIDKLLITSILFSDLLFWQYQYCQLFKRIFKLHSQPTQLSTILLIINIEDSAIFIQQQSYFSLCKATASVATPALKTIQAESQNLLTTNSFRRPGEVCWVLRIFPEVPTHAVVDQKLKLKNVVQYKFGESFIVEKPNYGK</sequence>
<comment type="caution">
    <text evidence="1">The sequence shown here is derived from an EMBL/GenBank/DDBJ whole genome shotgun (WGS) entry which is preliminary data.</text>
</comment>
<dbReference type="EMBL" id="CAXDID020000141">
    <property type="protein sequence ID" value="CAL6038907.1"/>
    <property type="molecule type" value="Genomic_DNA"/>
</dbReference>